<accession>A0A183P8U4</accession>
<dbReference type="PANTHER" id="PTHR37984">
    <property type="entry name" value="PROTEIN CBG26694"/>
    <property type="match status" value="1"/>
</dbReference>
<protein>
    <submittedName>
        <fullName evidence="1">Uncharacterized protein</fullName>
    </submittedName>
</protein>
<dbReference type="PANTHER" id="PTHR37984:SF5">
    <property type="entry name" value="PROTEIN NYNRIN-LIKE"/>
    <property type="match status" value="1"/>
</dbReference>
<dbReference type="Gene3D" id="3.30.70.270">
    <property type="match status" value="1"/>
</dbReference>
<name>A0A183P8U4_9TREM</name>
<gene>
    <name evidence="1" type="ORF">SMTD_LOCUS10782</name>
</gene>
<evidence type="ECO:0000313" key="1">
    <source>
        <dbReference type="EMBL" id="VDP55976.1"/>
    </source>
</evidence>
<dbReference type="AlphaFoldDB" id="A0A183P8U4"/>
<sequence length="76" mass="8685">MLVAGATIEGHLQNIRQLFMKLQEYDVTIKVEKCELGKESFQFLGHTIDSQGITPLPTTVVDIRDYPLPKSQRKLR</sequence>
<evidence type="ECO:0000313" key="2">
    <source>
        <dbReference type="Proteomes" id="UP000269396"/>
    </source>
</evidence>
<reference evidence="1 2" key="1">
    <citation type="submission" date="2018-11" db="EMBL/GenBank/DDBJ databases">
        <authorList>
            <consortium name="Pathogen Informatics"/>
        </authorList>
    </citation>
    <scope>NUCLEOTIDE SEQUENCE [LARGE SCALE GENOMIC DNA]</scope>
    <source>
        <strain>Denwood</strain>
        <strain evidence="2">Zambia</strain>
    </source>
</reference>
<organism evidence="1 2">
    <name type="scientific">Schistosoma mattheei</name>
    <dbReference type="NCBI Taxonomy" id="31246"/>
    <lineage>
        <taxon>Eukaryota</taxon>
        <taxon>Metazoa</taxon>
        <taxon>Spiralia</taxon>
        <taxon>Lophotrochozoa</taxon>
        <taxon>Platyhelminthes</taxon>
        <taxon>Trematoda</taxon>
        <taxon>Digenea</taxon>
        <taxon>Strigeidida</taxon>
        <taxon>Schistosomatoidea</taxon>
        <taxon>Schistosomatidae</taxon>
        <taxon>Schistosoma</taxon>
    </lineage>
</organism>
<proteinExistence type="predicted"/>
<dbReference type="STRING" id="31246.A0A183P8U4"/>
<dbReference type="EMBL" id="UZAL01030867">
    <property type="protein sequence ID" value="VDP55976.1"/>
    <property type="molecule type" value="Genomic_DNA"/>
</dbReference>
<dbReference type="InterPro" id="IPR043128">
    <property type="entry name" value="Rev_trsase/Diguanyl_cyclase"/>
</dbReference>
<dbReference type="InterPro" id="IPR043502">
    <property type="entry name" value="DNA/RNA_pol_sf"/>
</dbReference>
<dbReference type="Proteomes" id="UP000269396">
    <property type="component" value="Unassembled WGS sequence"/>
</dbReference>
<dbReference type="SUPFAM" id="SSF56672">
    <property type="entry name" value="DNA/RNA polymerases"/>
    <property type="match status" value="1"/>
</dbReference>
<dbReference type="InterPro" id="IPR050951">
    <property type="entry name" value="Retrovirus_Pol_polyprotein"/>
</dbReference>
<keyword evidence="2" id="KW-1185">Reference proteome</keyword>